<comment type="caution">
    <text evidence="2">The sequence shown here is derived from an EMBL/GenBank/DDBJ whole genome shotgun (WGS) entry which is preliminary data.</text>
</comment>
<dbReference type="InterPro" id="IPR008983">
    <property type="entry name" value="Tumour_necrosis_fac-like_dom"/>
</dbReference>
<keyword evidence="3" id="KW-1185">Reference proteome</keyword>
<feature type="non-terminal residue" evidence="2">
    <location>
        <position position="1"/>
    </location>
</feature>
<accession>A0ABD0RS90</accession>
<dbReference type="EMBL" id="JAMKFB020000002">
    <property type="protein sequence ID" value="KAL0200866.1"/>
    <property type="molecule type" value="Genomic_DNA"/>
</dbReference>
<dbReference type="Proteomes" id="UP001529510">
    <property type="component" value="Unassembled WGS sequence"/>
</dbReference>
<proteinExistence type="predicted"/>
<reference evidence="2 3" key="1">
    <citation type="submission" date="2024-05" db="EMBL/GenBank/DDBJ databases">
        <title>Genome sequencing and assembly of Indian major carp, Cirrhinus mrigala (Hamilton, 1822).</title>
        <authorList>
            <person name="Mohindra V."/>
            <person name="Chowdhury L.M."/>
            <person name="Lal K."/>
            <person name="Jena J.K."/>
        </authorList>
    </citation>
    <scope>NUCLEOTIDE SEQUENCE [LARGE SCALE GENOMIC DNA]</scope>
    <source>
        <strain evidence="2">CM1030</strain>
        <tissue evidence="2">Blood</tissue>
    </source>
</reference>
<name>A0ABD0RS90_CIRMR</name>
<organism evidence="2 3">
    <name type="scientific">Cirrhinus mrigala</name>
    <name type="common">Mrigala</name>
    <dbReference type="NCBI Taxonomy" id="683832"/>
    <lineage>
        <taxon>Eukaryota</taxon>
        <taxon>Metazoa</taxon>
        <taxon>Chordata</taxon>
        <taxon>Craniata</taxon>
        <taxon>Vertebrata</taxon>
        <taxon>Euteleostomi</taxon>
        <taxon>Actinopterygii</taxon>
        <taxon>Neopterygii</taxon>
        <taxon>Teleostei</taxon>
        <taxon>Ostariophysi</taxon>
        <taxon>Cypriniformes</taxon>
        <taxon>Cyprinidae</taxon>
        <taxon>Labeoninae</taxon>
        <taxon>Labeonini</taxon>
        <taxon>Cirrhinus</taxon>
    </lineage>
</organism>
<evidence type="ECO:0000313" key="3">
    <source>
        <dbReference type="Proteomes" id="UP001529510"/>
    </source>
</evidence>
<gene>
    <name evidence="2" type="ORF">M9458_004053</name>
</gene>
<dbReference type="PROSITE" id="PS50871">
    <property type="entry name" value="C1Q"/>
    <property type="match status" value="1"/>
</dbReference>
<protein>
    <recommendedName>
        <fullName evidence="1">C1q domain-containing protein</fullName>
    </recommendedName>
</protein>
<evidence type="ECO:0000313" key="2">
    <source>
        <dbReference type="EMBL" id="KAL0200866.1"/>
    </source>
</evidence>
<dbReference type="SUPFAM" id="SSF49842">
    <property type="entry name" value="TNF-like"/>
    <property type="match status" value="1"/>
</dbReference>
<feature type="domain" description="C1q" evidence="1">
    <location>
        <begin position="1"/>
        <end position="99"/>
    </location>
</feature>
<dbReference type="InterPro" id="IPR001073">
    <property type="entry name" value="C1q_dom"/>
</dbReference>
<dbReference type="Gene3D" id="2.60.120.40">
    <property type="match status" value="1"/>
</dbReference>
<sequence>IFTVPANGRYLVSAVLTAPRGDHAEAVLSVSNRSVQKLDTAGYWSGHPRLTRDQCALILPLRQGDTVALVRTAGKLAISESREILSTFSAIFLYSPQANR</sequence>
<evidence type="ECO:0000259" key="1">
    <source>
        <dbReference type="PROSITE" id="PS50871"/>
    </source>
</evidence>
<dbReference type="AlphaFoldDB" id="A0ABD0RS90"/>